<proteinExistence type="predicted"/>
<reference evidence="3" key="1">
    <citation type="journal article" date="2014" name="Int. J. Syst. Evol. Microbiol.">
        <title>Complete genome sequence of Corynebacterium casei LMG S-19264T (=DSM 44701T), isolated from a smear-ripened cheese.</title>
        <authorList>
            <consortium name="US DOE Joint Genome Institute (JGI-PGF)"/>
            <person name="Walter F."/>
            <person name="Albersmeier A."/>
            <person name="Kalinowski J."/>
            <person name="Ruckert C."/>
        </authorList>
    </citation>
    <scope>NUCLEOTIDE SEQUENCE</scope>
    <source>
        <strain evidence="3">CGMCC 1.12785</strain>
    </source>
</reference>
<gene>
    <name evidence="3" type="ORF">GCM10011333_00480</name>
</gene>
<keyword evidence="1" id="KW-0472">Membrane</keyword>
<sequence length="180" mass="19802">MMASQIPPSWTPPGAMPLREDLGDPAFRRVSRRLIPLYLLGHAIGTVIFLVVILVAALLIAFGTDQYWLLVFAVVPVLIFAIMAFVIVRQVKAIGYAEREDDLLIATGIMFRRVTVIPYGRLQYVDVKSGPLERAFGLATLHLHTASASTSAVIPGLPREEAVRLREKLASRAERNLAGL</sequence>
<dbReference type="PANTHER" id="PTHR34473:SF3">
    <property type="entry name" value="TRANSMEMBRANE PROTEIN-RELATED"/>
    <property type="match status" value="1"/>
</dbReference>
<dbReference type="InterPro" id="IPR005182">
    <property type="entry name" value="YdbS-like_PH"/>
</dbReference>
<keyword evidence="4" id="KW-1185">Reference proteome</keyword>
<keyword evidence="1" id="KW-0812">Transmembrane</keyword>
<organism evidence="3 4">
    <name type="scientific">Sediminivirga luteola</name>
    <dbReference type="NCBI Taxonomy" id="1774748"/>
    <lineage>
        <taxon>Bacteria</taxon>
        <taxon>Bacillati</taxon>
        <taxon>Actinomycetota</taxon>
        <taxon>Actinomycetes</taxon>
        <taxon>Micrococcales</taxon>
        <taxon>Brevibacteriaceae</taxon>
        <taxon>Sediminivirga</taxon>
    </lineage>
</organism>
<dbReference type="Proteomes" id="UP000616114">
    <property type="component" value="Unassembled WGS sequence"/>
</dbReference>
<evidence type="ECO:0000256" key="1">
    <source>
        <dbReference type="SAM" id="Phobius"/>
    </source>
</evidence>
<evidence type="ECO:0000313" key="3">
    <source>
        <dbReference type="EMBL" id="GGA01871.1"/>
    </source>
</evidence>
<feature type="domain" description="YdbS-like PH" evidence="2">
    <location>
        <begin position="92"/>
        <end position="168"/>
    </location>
</feature>
<dbReference type="AlphaFoldDB" id="A0A8J2TUY2"/>
<protein>
    <recommendedName>
        <fullName evidence="2">YdbS-like PH domain-containing protein</fullName>
    </recommendedName>
</protein>
<accession>A0A8J2TUY2</accession>
<dbReference type="EMBL" id="BMFY01000001">
    <property type="protein sequence ID" value="GGA01871.1"/>
    <property type="molecule type" value="Genomic_DNA"/>
</dbReference>
<feature type="transmembrane region" description="Helical" evidence="1">
    <location>
        <begin position="67"/>
        <end position="88"/>
    </location>
</feature>
<reference evidence="3" key="2">
    <citation type="submission" date="2020-09" db="EMBL/GenBank/DDBJ databases">
        <authorList>
            <person name="Sun Q."/>
            <person name="Zhou Y."/>
        </authorList>
    </citation>
    <scope>NUCLEOTIDE SEQUENCE</scope>
    <source>
        <strain evidence="3">CGMCC 1.12785</strain>
    </source>
</reference>
<feature type="transmembrane region" description="Helical" evidence="1">
    <location>
        <begin position="37"/>
        <end position="61"/>
    </location>
</feature>
<name>A0A8J2TUY2_9MICO</name>
<dbReference type="RefSeq" id="WP_229744826.1">
    <property type="nucleotide sequence ID" value="NZ_BMFY01000001.1"/>
</dbReference>
<dbReference type="Pfam" id="PF03703">
    <property type="entry name" value="bPH_2"/>
    <property type="match status" value="1"/>
</dbReference>
<evidence type="ECO:0000259" key="2">
    <source>
        <dbReference type="Pfam" id="PF03703"/>
    </source>
</evidence>
<comment type="caution">
    <text evidence="3">The sequence shown here is derived from an EMBL/GenBank/DDBJ whole genome shotgun (WGS) entry which is preliminary data.</text>
</comment>
<evidence type="ECO:0000313" key="4">
    <source>
        <dbReference type="Proteomes" id="UP000616114"/>
    </source>
</evidence>
<dbReference type="PANTHER" id="PTHR34473">
    <property type="entry name" value="UPF0699 TRANSMEMBRANE PROTEIN YDBS"/>
    <property type="match status" value="1"/>
</dbReference>
<keyword evidence="1" id="KW-1133">Transmembrane helix</keyword>